<comment type="caution">
    <text evidence="2">The sequence shown here is derived from an EMBL/GenBank/DDBJ whole genome shotgun (WGS) entry which is preliminary data.</text>
</comment>
<accession>A0A9R1WUM8</accession>
<keyword evidence="3" id="KW-1185">Reference proteome</keyword>
<dbReference type="SUPFAM" id="SSF81383">
    <property type="entry name" value="F-box domain"/>
    <property type="match status" value="1"/>
</dbReference>
<feature type="domain" description="F-box" evidence="1">
    <location>
        <begin position="1"/>
        <end position="43"/>
    </location>
</feature>
<protein>
    <recommendedName>
        <fullName evidence="1">F-box domain-containing protein</fullName>
    </recommendedName>
</protein>
<dbReference type="PROSITE" id="PS50181">
    <property type="entry name" value="FBOX"/>
    <property type="match status" value="1"/>
</dbReference>
<dbReference type="SMART" id="SM00256">
    <property type="entry name" value="FBOX"/>
    <property type="match status" value="1"/>
</dbReference>
<dbReference type="InterPro" id="IPR001810">
    <property type="entry name" value="F-box_dom"/>
</dbReference>
<dbReference type="Pfam" id="PF12937">
    <property type="entry name" value="F-box-like"/>
    <property type="match status" value="1"/>
</dbReference>
<evidence type="ECO:0000313" key="3">
    <source>
        <dbReference type="Proteomes" id="UP000235145"/>
    </source>
</evidence>
<evidence type="ECO:0000313" key="2">
    <source>
        <dbReference type="EMBL" id="KAJ0188226.1"/>
    </source>
</evidence>
<dbReference type="PANTHER" id="PTHR31111:SF136">
    <property type="entry name" value="F-BOX ASSOCIATED DOMAIN-CONTAINING PROTEIN"/>
    <property type="match status" value="1"/>
</dbReference>
<dbReference type="InterPro" id="IPR036047">
    <property type="entry name" value="F-box-like_dom_sf"/>
</dbReference>
<dbReference type="CDD" id="cd22157">
    <property type="entry name" value="F-box_AtFBW1-like"/>
    <property type="match status" value="1"/>
</dbReference>
<dbReference type="Proteomes" id="UP000235145">
    <property type="component" value="Unassembled WGS sequence"/>
</dbReference>
<evidence type="ECO:0000259" key="1">
    <source>
        <dbReference type="PROSITE" id="PS50181"/>
    </source>
</evidence>
<dbReference type="InterPro" id="IPR006527">
    <property type="entry name" value="F-box-assoc_dom_typ1"/>
</dbReference>
<name>A0A9R1WUM8_LACSA</name>
<organism evidence="2 3">
    <name type="scientific">Lactuca sativa</name>
    <name type="common">Garden lettuce</name>
    <dbReference type="NCBI Taxonomy" id="4236"/>
    <lineage>
        <taxon>Eukaryota</taxon>
        <taxon>Viridiplantae</taxon>
        <taxon>Streptophyta</taxon>
        <taxon>Embryophyta</taxon>
        <taxon>Tracheophyta</taxon>
        <taxon>Spermatophyta</taxon>
        <taxon>Magnoliopsida</taxon>
        <taxon>eudicotyledons</taxon>
        <taxon>Gunneridae</taxon>
        <taxon>Pentapetalae</taxon>
        <taxon>asterids</taxon>
        <taxon>campanulids</taxon>
        <taxon>Asterales</taxon>
        <taxon>Asteraceae</taxon>
        <taxon>Cichorioideae</taxon>
        <taxon>Cichorieae</taxon>
        <taxon>Lactucinae</taxon>
        <taxon>Lactuca</taxon>
    </lineage>
</organism>
<dbReference type="Pfam" id="PF07734">
    <property type="entry name" value="FBA_1"/>
    <property type="match status" value="1"/>
</dbReference>
<dbReference type="EMBL" id="NBSK02000009">
    <property type="protein sequence ID" value="KAJ0188226.1"/>
    <property type="molecule type" value="Genomic_DNA"/>
</dbReference>
<sequence length="203" mass="23382">MEDLPVPIMVDILSRLPVKTFIRCKCVCKEWLDLISDSYFANRHISRSSEILMIHHKSNYEDKRAAGILKWVEVEDGEVICAFDFHKETFELFPSPPPESEENFLSLGVINGCLCQSDTDHEYTFTVWVMKEYGIKNSWHIELVIQQSISYDLDLPFSEPLYIIKGLKDGTILMASYRDALFVYCPRRNVIVDPETFGSVATS</sequence>
<dbReference type="Gene3D" id="1.20.1280.50">
    <property type="match status" value="1"/>
</dbReference>
<proteinExistence type="predicted"/>
<dbReference type="PANTHER" id="PTHR31111">
    <property type="entry name" value="BNAA05G37150D PROTEIN-RELATED"/>
    <property type="match status" value="1"/>
</dbReference>
<gene>
    <name evidence="2" type="ORF">LSAT_V11C900497930</name>
</gene>
<reference evidence="2 3" key="1">
    <citation type="journal article" date="2017" name="Nat. Commun.">
        <title>Genome assembly with in vitro proximity ligation data and whole-genome triplication in lettuce.</title>
        <authorList>
            <person name="Reyes-Chin-Wo S."/>
            <person name="Wang Z."/>
            <person name="Yang X."/>
            <person name="Kozik A."/>
            <person name="Arikit S."/>
            <person name="Song C."/>
            <person name="Xia L."/>
            <person name="Froenicke L."/>
            <person name="Lavelle D.O."/>
            <person name="Truco M.J."/>
            <person name="Xia R."/>
            <person name="Zhu S."/>
            <person name="Xu C."/>
            <person name="Xu H."/>
            <person name="Xu X."/>
            <person name="Cox K."/>
            <person name="Korf I."/>
            <person name="Meyers B.C."/>
            <person name="Michelmore R.W."/>
        </authorList>
    </citation>
    <scope>NUCLEOTIDE SEQUENCE [LARGE SCALE GENOMIC DNA]</scope>
    <source>
        <strain evidence="3">cv. Salinas</strain>
        <tissue evidence="2">Seedlings</tissue>
    </source>
</reference>
<dbReference type="AlphaFoldDB" id="A0A9R1WUM8"/>